<dbReference type="Proteomes" id="UP000636004">
    <property type="component" value="Unassembled WGS sequence"/>
</dbReference>
<organism evidence="4 5">
    <name type="scientific">Algibacter mikhailovii</name>
    <dbReference type="NCBI Taxonomy" id="425498"/>
    <lineage>
        <taxon>Bacteria</taxon>
        <taxon>Pseudomonadati</taxon>
        <taxon>Bacteroidota</taxon>
        <taxon>Flavobacteriia</taxon>
        <taxon>Flavobacteriales</taxon>
        <taxon>Flavobacteriaceae</taxon>
        <taxon>Algibacter</taxon>
    </lineage>
</organism>
<reference evidence="4" key="1">
    <citation type="journal article" date="2014" name="Int. J. Syst. Evol. Microbiol.">
        <title>Complete genome sequence of Corynebacterium casei LMG S-19264T (=DSM 44701T), isolated from a smear-ripened cheese.</title>
        <authorList>
            <consortium name="US DOE Joint Genome Institute (JGI-PGF)"/>
            <person name="Walter F."/>
            <person name="Albersmeier A."/>
            <person name="Kalinowski J."/>
            <person name="Ruckert C."/>
        </authorList>
    </citation>
    <scope>NUCLEOTIDE SEQUENCE</scope>
    <source>
        <strain evidence="4">KCTC 12710</strain>
    </source>
</reference>
<dbReference type="EMBL" id="BMWZ01000001">
    <property type="protein sequence ID" value="GGZ71871.1"/>
    <property type="molecule type" value="Genomic_DNA"/>
</dbReference>
<feature type="signal peptide" evidence="3">
    <location>
        <begin position="1"/>
        <end position="20"/>
    </location>
</feature>
<evidence type="ECO:0000256" key="2">
    <source>
        <dbReference type="SAM" id="MobiDB-lite"/>
    </source>
</evidence>
<keyword evidence="5" id="KW-1185">Reference proteome</keyword>
<feature type="chain" id="PRO_5036815435" description="Tetratricopeptide repeat protein" evidence="3">
    <location>
        <begin position="21"/>
        <end position="278"/>
    </location>
</feature>
<protein>
    <recommendedName>
        <fullName evidence="6">Tetratricopeptide repeat protein</fullName>
    </recommendedName>
</protein>
<comment type="caution">
    <text evidence="4">The sequence shown here is derived from an EMBL/GenBank/DDBJ whole genome shotgun (WGS) entry which is preliminary data.</text>
</comment>
<evidence type="ECO:0000256" key="1">
    <source>
        <dbReference type="SAM" id="Coils"/>
    </source>
</evidence>
<dbReference type="AlphaFoldDB" id="A0A918QUW3"/>
<evidence type="ECO:0000313" key="4">
    <source>
        <dbReference type="EMBL" id="GGZ71871.1"/>
    </source>
</evidence>
<accession>A0A918QUW3</accession>
<gene>
    <name evidence="4" type="ORF">GCM10007028_06540</name>
</gene>
<evidence type="ECO:0008006" key="6">
    <source>
        <dbReference type="Google" id="ProtNLM"/>
    </source>
</evidence>
<sequence length="278" mass="31108">MKTRITTFLIAFLFILTATAQSILVNKSDGTSENIAYNHKTLLNKGLQNDKGSIINFQEISAISTSDFDAYDEILRKTQRRASHVKVEFTGDMNKYSARLEKLKRNRDGADVTRGVGGIMSIIGVLSGDRELTAAGIAVNGVGSIARDINDDRTADTQTAMLNELDNRTKKPEKQTESEEDQLRKDYGEENVDGLKELISRNYEKAMAYANVGELSKDANHRLAAMWLKAMIATDQNLEVAANKEYSKIVTFDPEIKDIKDAQKETTHLLNELETLRR</sequence>
<feature type="region of interest" description="Disordered" evidence="2">
    <location>
        <begin position="164"/>
        <end position="187"/>
    </location>
</feature>
<feature type="compositionally biased region" description="Basic and acidic residues" evidence="2">
    <location>
        <begin position="165"/>
        <end position="187"/>
    </location>
</feature>
<keyword evidence="3" id="KW-0732">Signal</keyword>
<feature type="coiled-coil region" evidence="1">
    <location>
        <begin position="86"/>
        <end position="113"/>
    </location>
</feature>
<evidence type="ECO:0000313" key="5">
    <source>
        <dbReference type="Proteomes" id="UP000636004"/>
    </source>
</evidence>
<evidence type="ECO:0000256" key="3">
    <source>
        <dbReference type="SAM" id="SignalP"/>
    </source>
</evidence>
<reference evidence="4" key="2">
    <citation type="submission" date="2020-09" db="EMBL/GenBank/DDBJ databases">
        <authorList>
            <person name="Sun Q."/>
            <person name="Kim S."/>
        </authorList>
    </citation>
    <scope>NUCLEOTIDE SEQUENCE</scope>
    <source>
        <strain evidence="4">KCTC 12710</strain>
    </source>
</reference>
<dbReference type="RefSeq" id="WP_189359323.1">
    <property type="nucleotide sequence ID" value="NZ_BMWZ01000001.1"/>
</dbReference>
<name>A0A918QUW3_9FLAO</name>
<proteinExistence type="predicted"/>
<keyword evidence="1" id="KW-0175">Coiled coil</keyword>